<dbReference type="AlphaFoldDB" id="A0A2S7SW56"/>
<sequence length="281" mass="31243">MKALRKLSRYTLLSAALLIAACNGDNNKPSVNTAPPEAPADQVVPKLISFDIVKEYPHEPTAFTEGLEYKDGFFYEGTGEYGASDLRKVDAATGKVIASTKMDAKYFGEGVTILNGKIYQLTYREGKGFIYDEKTLKQIGTFDFATQEGWGMTNNGVQLIFDDGSNILHFIDPTTFKEVKRLNVTDEHGPVNEINELELINGFIYANQWQKDIILKIDTATGHVVGRADLSTIRQRGGIPPITERRGAPEVLNGIAYDKATNRIFVTGKNWPKLFEIKLDN</sequence>
<feature type="chain" id="PRO_5015444319" evidence="1">
    <location>
        <begin position="25"/>
        <end position="281"/>
    </location>
</feature>
<dbReference type="Proteomes" id="UP000239872">
    <property type="component" value="Unassembled WGS sequence"/>
</dbReference>
<accession>A0A2S7SW56</accession>
<comment type="caution">
    <text evidence="2">The sequence shown here is derived from an EMBL/GenBank/DDBJ whole genome shotgun (WGS) entry which is preliminary data.</text>
</comment>
<evidence type="ECO:0000313" key="2">
    <source>
        <dbReference type="EMBL" id="PQJ11159.1"/>
    </source>
</evidence>
<dbReference type="Gene3D" id="2.130.10.10">
    <property type="entry name" value="YVTN repeat-like/Quinoprotein amine dehydrogenase"/>
    <property type="match status" value="1"/>
</dbReference>
<proteinExistence type="predicted"/>
<name>A0A2S7SW56_9BACT</name>
<dbReference type="OrthoDB" id="9783700at2"/>
<evidence type="ECO:0000256" key="1">
    <source>
        <dbReference type="SAM" id="SignalP"/>
    </source>
</evidence>
<protein>
    <submittedName>
        <fullName evidence="2">Glutamine cyclotransferase</fullName>
    </submittedName>
</protein>
<dbReference type="SUPFAM" id="SSF50969">
    <property type="entry name" value="YVTN repeat-like/Quinoprotein amine dehydrogenase"/>
    <property type="match status" value="1"/>
</dbReference>
<keyword evidence="2" id="KW-0808">Transferase</keyword>
<keyword evidence="3" id="KW-1185">Reference proteome</keyword>
<dbReference type="Pfam" id="PF05096">
    <property type="entry name" value="Glu_cyclase_2"/>
    <property type="match status" value="1"/>
</dbReference>
<gene>
    <name evidence="2" type="ORF">CJD36_014425</name>
</gene>
<dbReference type="InterPro" id="IPR011044">
    <property type="entry name" value="Quino_amine_DH_bsu"/>
</dbReference>
<dbReference type="RefSeq" id="WP_105039887.1">
    <property type="nucleotide sequence ID" value="NZ_PPSL01000003.1"/>
</dbReference>
<dbReference type="EMBL" id="PPSL01000003">
    <property type="protein sequence ID" value="PQJ11159.1"/>
    <property type="molecule type" value="Genomic_DNA"/>
</dbReference>
<dbReference type="InterPro" id="IPR007788">
    <property type="entry name" value="QCT"/>
</dbReference>
<dbReference type="InterPro" id="IPR015943">
    <property type="entry name" value="WD40/YVTN_repeat-like_dom_sf"/>
</dbReference>
<dbReference type="PANTHER" id="PTHR31270:SF1">
    <property type="entry name" value="GLUTAMINYL-PEPTIDE CYCLOTRANSFERASE"/>
    <property type="match status" value="1"/>
</dbReference>
<reference evidence="2 3" key="1">
    <citation type="submission" date="2018-01" db="EMBL/GenBank/DDBJ databases">
        <title>A novel member of the phylum Bacteroidetes isolated from glacier ice.</title>
        <authorList>
            <person name="Liu Q."/>
            <person name="Xin Y.-H."/>
        </authorList>
    </citation>
    <scope>NUCLEOTIDE SEQUENCE [LARGE SCALE GENOMIC DNA]</scope>
    <source>
        <strain evidence="2 3">RB1R16</strain>
    </source>
</reference>
<dbReference type="PANTHER" id="PTHR31270">
    <property type="entry name" value="GLUTAMINYL-PEPTIDE CYCLOTRANSFERASE"/>
    <property type="match status" value="1"/>
</dbReference>
<feature type="signal peptide" evidence="1">
    <location>
        <begin position="1"/>
        <end position="24"/>
    </location>
</feature>
<organism evidence="2 3">
    <name type="scientific">Flavipsychrobacter stenotrophus</name>
    <dbReference type="NCBI Taxonomy" id="2077091"/>
    <lineage>
        <taxon>Bacteria</taxon>
        <taxon>Pseudomonadati</taxon>
        <taxon>Bacteroidota</taxon>
        <taxon>Chitinophagia</taxon>
        <taxon>Chitinophagales</taxon>
        <taxon>Chitinophagaceae</taxon>
        <taxon>Flavipsychrobacter</taxon>
    </lineage>
</organism>
<dbReference type="GO" id="GO:0016603">
    <property type="term" value="F:glutaminyl-peptide cyclotransferase activity"/>
    <property type="evidence" value="ECO:0007669"/>
    <property type="project" value="InterPro"/>
</dbReference>
<evidence type="ECO:0000313" key="3">
    <source>
        <dbReference type="Proteomes" id="UP000239872"/>
    </source>
</evidence>
<dbReference type="PROSITE" id="PS51257">
    <property type="entry name" value="PROKAR_LIPOPROTEIN"/>
    <property type="match status" value="1"/>
</dbReference>
<keyword evidence="1" id="KW-0732">Signal</keyword>